<dbReference type="EMBL" id="MUGX01000009">
    <property type="protein sequence ID" value="OXA89303.1"/>
    <property type="molecule type" value="Genomic_DNA"/>
</dbReference>
<reference evidence="1 3" key="1">
    <citation type="submission" date="2015-01" db="EMBL/GenBank/DDBJ databases">
        <title>Genome of Flavobacterium hibernum DSM 12611.</title>
        <authorList>
            <person name="Stropko S.J."/>
            <person name="Pipes S.E."/>
            <person name="Newman J.D."/>
        </authorList>
    </citation>
    <scope>NUCLEOTIDE SEQUENCE [LARGE SCALE GENOMIC DNA]</scope>
    <source>
        <strain evidence="1 3">DSM 12611</strain>
    </source>
</reference>
<evidence type="ECO:0000313" key="2">
    <source>
        <dbReference type="EMBL" id="OXA89303.1"/>
    </source>
</evidence>
<dbReference type="Pfam" id="PF20050">
    <property type="entry name" value="DUF6452"/>
    <property type="match status" value="1"/>
</dbReference>
<evidence type="ECO:0000313" key="3">
    <source>
        <dbReference type="Proteomes" id="UP000032061"/>
    </source>
</evidence>
<proteinExistence type="predicted"/>
<dbReference type="Proteomes" id="UP000032061">
    <property type="component" value="Unassembled WGS sequence"/>
</dbReference>
<dbReference type="Proteomes" id="UP000198302">
    <property type="component" value="Unassembled WGS sequence"/>
</dbReference>
<keyword evidence="4" id="KW-1185">Reference proteome</keyword>
<evidence type="ECO:0008006" key="5">
    <source>
        <dbReference type="Google" id="ProtNLM"/>
    </source>
</evidence>
<evidence type="ECO:0000313" key="4">
    <source>
        <dbReference type="Proteomes" id="UP000198302"/>
    </source>
</evidence>
<evidence type="ECO:0000313" key="1">
    <source>
        <dbReference type="EMBL" id="KIO52663.1"/>
    </source>
</evidence>
<accession>A0A0D0EUU2</accession>
<dbReference type="OrthoDB" id="663527at2"/>
<dbReference type="InterPro" id="IPR045607">
    <property type="entry name" value="DUF6452"/>
</dbReference>
<reference evidence="2 4" key="2">
    <citation type="submission" date="2016-11" db="EMBL/GenBank/DDBJ databases">
        <title>Whole genomes of Flavobacteriaceae.</title>
        <authorList>
            <person name="Stine C."/>
            <person name="Li C."/>
            <person name="Tadesse D."/>
        </authorList>
    </citation>
    <scope>NUCLEOTIDE SEQUENCE [LARGE SCALE GENOMIC DNA]</scope>
    <source>
        <strain evidence="2 4">ATCC 51468</strain>
    </source>
</reference>
<sequence>MKKIIALLLVFTFGLSSCEKDDICDANTPTTPRLVIAFYEITAPTTPKNVTNLKVVGEGETNGIVFNPTGTATGKYITNSNKISIPLKTNANSTTYSFIFDATNLNPAAINTDVIKFNYTHQDVYVSRACGFKTIFTLNPTSTIAPISSPFEQTDPAGDGLWMQRVIIQKYNIDNENDIHIKVYF</sequence>
<comment type="caution">
    <text evidence="1">The sequence shown here is derived from an EMBL/GenBank/DDBJ whole genome shotgun (WGS) entry which is preliminary data.</text>
</comment>
<organism evidence="1 3">
    <name type="scientific">Flavobacterium hibernum</name>
    <dbReference type="NCBI Taxonomy" id="37752"/>
    <lineage>
        <taxon>Bacteria</taxon>
        <taxon>Pseudomonadati</taxon>
        <taxon>Bacteroidota</taxon>
        <taxon>Flavobacteriia</taxon>
        <taxon>Flavobacteriales</taxon>
        <taxon>Flavobacteriaceae</taxon>
        <taxon>Flavobacterium</taxon>
    </lineage>
</organism>
<gene>
    <name evidence="2" type="ORF">B0A73_06925</name>
    <name evidence="1" type="ORF">IW18_12090</name>
</gene>
<dbReference type="RefSeq" id="WP_041518010.1">
    <property type="nucleotide sequence ID" value="NZ_JPRK01000009.1"/>
</dbReference>
<protein>
    <recommendedName>
        <fullName evidence="5">Lipoprotein</fullName>
    </recommendedName>
</protein>
<name>A0A0D0EUU2_9FLAO</name>
<dbReference type="STRING" id="37752.IW18_12090"/>
<dbReference type="PROSITE" id="PS51257">
    <property type="entry name" value="PROKAR_LIPOPROTEIN"/>
    <property type="match status" value="1"/>
</dbReference>
<dbReference type="AlphaFoldDB" id="A0A0D0EUU2"/>
<dbReference type="EMBL" id="JPRK01000009">
    <property type="protein sequence ID" value="KIO52663.1"/>
    <property type="molecule type" value="Genomic_DNA"/>
</dbReference>